<dbReference type="PROSITE" id="PS50943">
    <property type="entry name" value="HTH_CROC1"/>
    <property type="match status" value="1"/>
</dbReference>
<gene>
    <name evidence="2" type="ORF">LEA_16363</name>
</gene>
<dbReference type="PANTHER" id="PTHR37301:SF1">
    <property type="entry name" value="DNA-BINDING PROTEIN"/>
    <property type="match status" value="1"/>
</dbReference>
<dbReference type="GO" id="GO:0003677">
    <property type="term" value="F:DNA binding"/>
    <property type="evidence" value="ECO:0007669"/>
    <property type="project" value="InterPro"/>
</dbReference>
<evidence type="ECO:0000313" key="2">
    <source>
        <dbReference type="EMBL" id="EKC53451.1"/>
    </source>
</evidence>
<dbReference type="SUPFAM" id="SSF47413">
    <property type="entry name" value="lambda repressor-like DNA-binding domains"/>
    <property type="match status" value="1"/>
</dbReference>
<reference evidence="2" key="1">
    <citation type="journal article" date="2013" name="Environ. Microbiol.">
        <title>Microbiota from the distal guts of lean and obese adolescents exhibit partial functional redundancy besides clear differences in community structure.</title>
        <authorList>
            <person name="Ferrer M."/>
            <person name="Ruiz A."/>
            <person name="Lanza F."/>
            <person name="Haange S.B."/>
            <person name="Oberbach A."/>
            <person name="Till H."/>
            <person name="Bargiela R."/>
            <person name="Campoy C."/>
            <person name="Segura M.T."/>
            <person name="Richter M."/>
            <person name="von Bergen M."/>
            <person name="Seifert J."/>
            <person name="Suarez A."/>
        </authorList>
    </citation>
    <scope>NUCLEOTIDE SEQUENCE</scope>
</reference>
<dbReference type="InterPro" id="IPR010982">
    <property type="entry name" value="Lambda_DNA-bd_dom_sf"/>
</dbReference>
<dbReference type="PANTHER" id="PTHR37301">
    <property type="entry name" value="DNA-BINDING PROTEIN-RELATED"/>
    <property type="match status" value="1"/>
</dbReference>
<dbReference type="SMART" id="SM00530">
    <property type="entry name" value="HTH_XRE"/>
    <property type="match status" value="1"/>
</dbReference>
<proteinExistence type="predicted"/>
<evidence type="ECO:0000259" key="1">
    <source>
        <dbReference type="PROSITE" id="PS50943"/>
    </source>
</evidence>
<organism evidence="2">
    <name type="scientific">human gut metagenome</name>
    <dbReference type="NCBI Taxonomy" id="408170"/>
    <lineage>
        <taxon>unclassified sequences</taxon>
        <taxon>metagenomes</taxon>
        <taxon>organismal metagenomes</taxon>
    </lineage>
</organism>
<sequence>MENAITIITIKDYGKIDVCLKEILDKRGLSRNYLAKASNTQFEVINKWYSNKVEKLDLDVLARICYVLNCSPSDIIKYNNT</sequence>
<protein>
    <submittedName>
        <fullName evidence="2">Transcriptional regulator</fullName>
    </submittedName>
</protein>
<dbReference type="Pfam" id="PF13443">
    <property type="entry name" value="HTH_26"/>
    <property type="match status" value="1"/>
</dbReference>
<dbReference type="Gene3D" id="1.10.260.40">
    <property type="entry name" value="lambda repressor-like DNA-binding domains"/>
    <property type="match status" value="1"/>
</dbReference>
<accession>K1T1S1</accession>
<feature type="domain" description="HTH cro/C1-type" evidence="1">
    <location>
        <begin position="20"/>
        <end position="75"/>
    </location>
</feature>
<dbReference type="InterPro" id="IPR001387">
    <property type="entry name" value="Cro/C1-type_HTH"/>
</dbReference>
<dbReference type="EMBL" id="AJWY01011185">
    <property type="protein sequence ID" value="EKC53451.1"/>
    <property type="molecule type" value="Genomic_DNA"/>
</dbReference>
<dbReference type="AlphaFoldDB" id="K1T1S1"/>
<comment type="caution">
    <text evidence="2">The sequence shown here is derived from an EMBL/GenBank/DDBJ whole genome shotgun (WGS) entry which is preliminary data.</text>
</comment>
<dbReference type="CDD" id="cd00093">
    <property type="entry name" value="HTH_XRE"/>
    <property type="match status" value="1"/>
</dbReference>
<name>K1T1S1_9ZZZZ</name>